<comment type="cofactor">
    <cofactor evidence="1">
        <name>heme c</name>
        <dbReference type="ChEBI" id="CHEBI:61717"/>
    </cofactor>
</comment>
<keyword evidence="11" id="KW-1185">Reference proteome</keyword>
<evidence type="ECO:0000313" key="10">
    <source>
        <dbReference type="EMBL" id="SMP17604.1"/>
    </source>
</evidence>
<keyword evidence="7 8" id="KW-0408">Iron</keyword>
<dbReference type="PANTHER" id="PTHR35008">
    <property type="entry name" value="BLL4482 PROTEIN-RELATED"/>
    <property type="match status" value="1"/>
</dbReference>
<dbReference type="Gene3D" id="1.10.760.10">
    <property type="entry name" value="Cytochrome c-like domain"/>
    <property type="match status" value="1"/>
</dbReference>
<evidence type="ECO:0000313" key="11">
    <source>
        <dbReference type="Proteomes" id="UP001157961"/>
    </source>
</evidence>
<evidence type="ECO:0000256" key="1">
    <source>
        <dbReference type="ARBA" id="ARBA00001926"/>
    </source>
</evidence>
<protein>
    <submittedName>
        <fullName evidence="10">Cytochrome c</fullName>
    </submittedName>
</protein>
<dbReference type="EMBL" id="FXTY01000003">
    <property type="protein sequence ID" value="SMP17604.1"/>
    <property type="molecule type" value="Genomic_DNA"/>
</dbReference>
<gene>
    <name evidence="10" type="ORF">SAMN06265373_103169</name>
</gene>
<keyword evidence="4" id="KW-0679">Respiratory chain</keyword>
<dbReference type="InterPro" id="IPR009056">
    <property type="entry name" value="Cyt_c-like_dom"/>
</dbReference>
<evidence type="ECO:0000256" key="4">
    <source>
        <dbReference type="ARBA" id="ARBA00022660"/>
    </source>
</evidence>
<evidence type="ECO:0000256" key="2">
    <source>
        <dbReference type="ARBA" id="ARBA00022448"/>
    </source>
</evidence>
<dbReference type="PROSITE" id="PS51007">
    <property type="entry name" value="CYTC"/>
    <property type="match status" value="1"/>
</dbReference>
<evidence type="ECO:0000256" key="8">
    <source>
        <dbReference type="PROSITE-ProRule" id="PRU00433"/>
    </source>
</evidence>
<dbReference type="Pfam" id="PF00034">
    <property type="entry name" value="Cytochrom_C"/>
    <property type="match status" value="1"/>
</dbReference>
<reference evidence="10 11" key="1">
    <citation type="submission" date="2017-05" db="EMBL/GenBank/DDBJ databases">
        <authorList>
            <person name="Varghese N."/>
            <person name="Submissions S."/>
        </authorList>
    </citation>
    <scope>NUCLEOTIDE SEQUENCE [LARGE SCALE GENOMIC DNA]</scope>
    <source>
        <strain evidence="10 11">DSM 29734</strain>
    </source>
</reference>
<accession>A0ABY1NT42</accession>
<keyword evidence="6" id="KW-0249">Electron transport</keyword>
<dbReference type="InterPro" id="IPR008168">
    <property type="entry name" value="Cyt_C_IC"/>
</dbReference>
<evidence type="ECO:0000256" key="6">
    <source>
        <dbReference type="ARBA" id="ARBA00022982"/>
    </source>
</evidence>
<sequence>MAFSKLGWAALGIAIVGGFIVQSVVNPIETTVANQRLPYDNTGSVAKGKSLYAENCASCHGSNLQGEPNWKQRTPDGLMPAPPHDETGHTWHHPDAMLFAITKQGSAAVVGQGYESNMPGFEGSLTDQQILDVLGYIKSTWPDRVIKMHNDMNDQQG</sequence>
<proteinExistence type="predicted"/>
<keyword evidence="5 8" id="KW-0479">Metal-binding</keyword>
<dbReference type="SUPFAM" id="SSF46626">
    <property type="entry name" value="Cytochrome c"/>
    <property type="match status" value="1"/>
</dbReference>
<dbReference type="InterPro" id="IPR036909">
    <property type="entry name" value="Cyt_c-like_dom_sf"/>
</dbReference>
<name>A0ABY1NT42_9RHOB</name>
<dbReference type="InterPro" id="IPR051459">
    <property type="entry name" value="Cytochrome_c-type_DH"/>
</dbReference>
<organism evidence="10 11">
    <name type="scientific">Shimia sagamensis</name>
    <dbReference type="NCBI Taxonomy" id="1566352"/>
    <lineage>
        <taxon>Bacteria</taxon>
        <taxon>Pseudomonadati</taxon>
        <taxon>Pseudomonadota</taxon>
        <taxon>Alphaproteobacteria</taxon>
        <taxon>Rhodobacterales</taxon>
        <taxon>Roseobacteraceae</taxon>
    </lineage>
</organism>
<keyword evidence="2" id="KW-0813">Transport</keyword>
<comment type="caution">
    <text evidence="10">The sequence shown here is derived from an EMBL/GenBank/DDBJ whole genome shotgun (WGS) entry which is preliminary data.</text>
</comment>
<keyword evidence="3 8" id="KW-0349">Heme</keyword>
<evidence type="ECO:0000256" key="7">
    <source>
        <dbReference type="ARBA" id="ARBA00023004"/>
    </source>
</evidence>
<dbReference type="PRINTS" id="PR00605">
    <property type="entry name" value="CYTCHROMECIC"/>
</dbReference>
<feature type="domain" description="Cytochrome c" evidence="9">
    <location>
        <begin position="43"/>
        <end position="141"/>
    </location>
</feature>
<evidence type="ECO:0000256" key="5">
    <source>
        <dbReference type="ARBA" id="ARBA00022723"/>
    </source>
</evidence>
<evidence type="ECO:0000256" key="3">
    <source>
        <dbReference type="ARBA" id="ARBA00022617"/>
    </source>
</evidence>
<dbReference type="Proteomes" id="UP001157961">
    <property type="component" value="Unassembled WGS sequence"/>
</dbReference>
<evidence type="ECO:0000259" key="9">
    <source>
        <dbReference type="PROSITE" id="PS51007"/>
    </source>
</evidence>
<dbReference type="RefSeq" id="WP_283425627.1">
    <property type="nucleotide sequence ID" value="NZ_FXTY01000003.1"/>
</dbReference>
<dbReference type="PANTHER" id="PTHR35008:SF4">
    <property type="entry name" value="BLL4482 PROTEIN"/>
    <property type="match status" value="1"/>
</dbReference>